<dbReference type="AlphaFoldDB" id="A0A0D8FXB5"/>
<reference evidence="2 3" key="1">
    <citation type="submission" date="2015-01" db="EMBL/GenBank/DDBJ databases">
        <title>Draft genome of the acidophilic iron oxidizer Ferrimicrobium acidiphilum strain T23.</title>
        <authorList>
            <person name="Poehlein A."/>
            <person name="Eisen S."/>
            <person name="Schloemann M."/>
            <person name="Johnson B.D."/>
            <person name="Daniel R."/>
            <person name="Muehling M."/>
        </authorList>
    </citation>
    <scope>NUCLEOTIDE SEQUENCE [LARGE SCALE GENOMIC DNA]</scope>
    <source>
        <strain evidence="2 3">T23</strain>
    </source>
</reference>
<dbReference type="RefSeq" id="WP_160290301.1">
    <property type="nucleotide sequence ID" value="NZ_JQKF01000002.1"/>
</dbReference>
<comment type="caution">
    <text evidence="2">The sequence shown here is derived from an EMBL/GenBank/DDBJ whole genome shotgun (WGS) entry which is preliminary data.</text>
</comment>
<feature type="transmembrane region" description="Helical" evidence="1">
    <location>
        <begin position="72"/>
        <end position="90"/>
    </location>
</feature>
<sequence>MSQRDGVKSAVSTSLQYVKQETIDPAKRLGGLLAWGLIASILTAFGFVLVALGLLRLLQDETGSAFQGHLNWLPYLITLVVVVVVLAVTLKRIGKRGR</sequence>
<keyword evidence="1" id="KW-0812">Transmembrane</keyword>
<evidence type="ECO:0000313" key="2">
    <source>
        <dbReference type="EMBL" id="KJE77860.1"/>
    </source>
</evidence>
<feature type="transmembrane region" description="Helical" evidence="1">
    <location>
        <begin position="29"/>
        <end position="52"/>
    </location>
</feature>
<dbReference type="STRING" id="1121877.FEAC_02320"/>
<dbReference type="GeneID" id="78371579"/>
<organism evidence="2 3">
    <name type="scientific">Ferrimicrobium acidiphilum DSM 19497</name>
    <dbReference type="NCBI Taxonomy" id="1121877"/>
    <lineage>
        <taxon>Bacteria</taxon>
        <taxon>Bacillati</taxon>
        <taxon>Actinomycetota</taxon>
        <taxon>Acidimicrobiia</taxon>
        <taxon>Acidimicrobiales</taxon>
        <taxon>Acidimicrobiaceae</taxon>
        <taxon>Ferrimicrobium</taxon>
    </lineage>
</organism>
<dbReference type="eggNOG" id="ENOG502ZDG1">
    <property type="taxonomic scope" value="Bacteria"/>
</dbReference>
<name>A0A0D8FXB5_9ACTN</name>
<proteinExistence type="predicted"/>
<keyword evidence="1" id="KW-0472">Membrane</keyword>
<dbReference type="EMBL" id="JXUW01000002">
    <property type="protein sequence ID" value="KJE77860.1"/>
    <property type="molecule type" value="Genomic_DNA"/>
</dbReference>
<keyword evidence="3" id="KW-1185">Reference proteome</keyword>
<dbReference type="Proteomes" id="UP000032336">
    <property type="component" value="Unassembled WGS sequence"/>
</dbReference>
<accession>A0A0D8FXB5</accession>
<evidence type="ECO:0000313" key="3">
    <source>
        <dbReference type="Proteomes" id="UP000032336"/>
    </source>
</evidence>
<evidence type="ECO:0000256" key="1">
    <source>
        <dbReference type="SAM" id="Phobius"/>
    </source>
</evidence>
<evidence type="ECO:0008006" key="4">
    <source>
        <dbReference type="Google" id="ProtNLM"/>
    </source>
</evidence>
<keyword evidence="1" id="KW-1133">Transmembrane helix</keyword>
<dbReference type="Pfam" id="PF07332">
    <property type="entry name" value="Phage_holin_3_6"/>
    <property type="match status" value="1"/>
</dbReference>
<gene>
    <name evidence="2" type="ORF">FEAC_02320</name>
</gene>
<protein>
    <recommendedName>
        <fullName evidence="4">Holin-X, holin superfamily III</fullName>
    </recommendedName>
</protein>
<dbReference type="InterPro" id="IPR009937">
    <property type="entry name" value="Phage_holin_3_6"/>
</dbReference>